<evidence type="ECO:0000313" key="4">
    <source>
        <dbReference type="Proteomes" id="UP000027195"/>
    </source>
</evidence>
<dbReference type="STRING" id="930990.A0A067MH86"/>
<evidence type="ECO:0000259" key="2">
    <source>
        <dbReference type="PROSITE" id="PS50238"/>
    </source>
</evidence>
<accession>A0A067MH86</accession>
<dbReference type="SUPFAM" id="SSF52087">
    <property type="entry name" value="CRAL/TRIO domain"/>
    <property type="match status" value="1"/>
</dbReference>
<feature type="domain" description="CRAL-TRIO" evidence="1">
    <location>
        <begin position="1"/>
        <end position="159"/>
    </location>
</feature>
<dbReference type="CDD" id="cd00170">
    <property type="entry name" value="SEC14"/>
    <property type="match status" value="1"/>
</dbReference>
<dbReference type="Gene3D" id="3.40.525.10">
    <property type="entry name" value="CRAL-TRIO lipid binding domain"/>
    <property type="match status" value="1"/>
</dbReference>
<dbReference type="InParanoid" id="A0A067MH86"/>
<dbReference type="PROSITE" id="PS50191">
    <property type="entry name" value="CRAL_TRIO"/>
    <property type="match status" value="1"/>
</dbReference>
<dbReference type="Pfam" id="PF00620">
    <property type="entry name" value="RhoGAP"/>
    <property type="match status" value="1"/>
</dbReference>
<dbReference type="SMART" id="SM00324">
    <property type="entry name" value="RhoGAP"/>
    <property type="match status" value="1"/>
</dbReference>
<dbReference type="Pfam" id="PF13716">
    <property type="entry name" value="CRAL_TRIO_2"/>
    <property type="match status" value="1"/>
</dbReference>
<dbReference type="SUPFAM" id="SSF48350">
    <property type="entry name" value="GTPase activation domain, GAP"/>
    <property type="match status" value="1"/>
</dbReference>
<protein>
    <recommendedName>
        <fullName evidence="5">Rho-GAP domain-containing protein</fullName>
    </recommendedName>
</protein>
<dbReference type="InterPro" id="IPR001251">
    <property type="entry name" value="CRAL-TRIO_dom"/>
</dbReference>
<dbReference type="HOGENOM" id="CLU_035054_0_0_1"/>
<evidence type="ECO:0008006" key="5">
    <source>
        <dbReference type="Google" id="ProtNLM"/>
    </source>
</evidence>
<sequence length="405" mass="45826">MAMEEHKLDEIIRRMIWQAGVDYETRPMLVFVASAFPDPKVISYDRLLSRILSYLNTFAQSDYTIVFLAAGGTHSPSWSWIWTAYKRLDRVYRKNLKKLFIVHPTWFSKMLFSMAGTTINPKFFSKVTYIKTLSQLATHVPLVQIDIPPAVYKENVKHEKQIVLPTPEKSQMFGVPIEQLMTDASKIPRVVRDCVEYLYSSGLDVEGLFRRSPNSLLTKQVRQGYDRGQAVSLPAFGDPHIAAVLIKKFFHDLPRPVFPDSIYPTIRRCPQPTPNSPNLASVTYIRETVIPELVQISPQTLIVFTYVLGLLHQVSLRTATNKMDAHNLALCISPNLVSSGNVIEDVRFCSIPDGAVMSSLSQLPESRGSKRSPDETTLGAVVKICIQRFPDIFQNTPDQIRSLPD</sequence>
<dbReference type="SMART" id="SM00516">
    <property type="entry name" value="SEC14"/>
    <property type="match status" value="1"/>
</dbReference>
<feature type="domain" description="Rho-GAP" evidence="2">
    <location>
        <begin position="175"/>
        <end position="393"/>
    </location>
</feature>
<evidence type="ECO:0000259" key="1">
    <source>
        <dbReference type="PROSITE" id="PS50191"/>
    </source>
</evidence>
<gene>
    <name evidence="3" type="ORF">BOTBODRAFT_131760</name>
</gene>
<reference evidence="4" key="1">
    <citation type="journal article" date="2014" name="Proc. Natl. Acad. Sci. U.S.A.">
        <title>Extensive sampling of basidiomycete genomes demonstrates inadequacy of the white-rot/brown-rot paradigm for wood decay fungi.</title>
        <authorList>
            <person name="Riley R."/>
            <person name="Salamov A.A."/>
            <person name="Brown D.W."/>
            <person name="Nagy L.G."/>
            <person name="Floudas D."/>
            <person name="Held B.W."/>
            <person name="Levasseur A."/>
            <person name="Lombard V."/>
            <person name="Morin E."/>
            <person name="Otillar R."/>
            <person name="Lindquist E.A."/>
            <person name="Sun H."/>
            <person name="LaButti K.M."/>
            <person name="Schmutz J."/>
            <person name="Jabbour D."/>
            <person name="Luo H."/>
            <person name="Baker S.E."/>
            <person name="Pisabarro A.G."/>
            <person name="Walton J.D."/>
            <person name="Blanchette R.A."/>
            <person name="Henrissat B."/>
            <person name="Martin F."/>
            <person name="Cullen D."/>
            <person name="Hibbett D.S."/>
            <person name="Grigoriev I.V."/>
        </authorList>
    </citation>
    <scope>NUCLEOTIDE SEQUENCE [LARGE SCALE GENOMIC DNA]</scope>
    <source>
        <strain evidence="4">FD-172 SS1</strain>
    </source>
</reference>
<dbReference type="AlphaFoldDB" id="A0A067MH86"/>
<dbReference type="InterPro" id="IPR008936">
    <property type="entry name" value="Rho_GTPase_activation_prot"/>
</dbReference>
<dbReference type="PANTHER" id="PTHR45808:SF2">
    <property type="entry name" value="RHO GTPASE-ACTIVATING PROTEIN 68F"/>
    <property type="match status" value="1"/>
</dbReference>
<name>A0A067MH86_BOTB1</name>
<dbReference type="GO" id="GO:0007264">
    <property type="term" value="P:small GTPase-mediated signal transduction"/>
    <property type="evidence" value="ECO:0007669"/>
    <property type="project" value="TreeGrafter"/>
</dbReference>
<dbReference type="GO" id="GO:0005737">
    <property type="term" value="C:cytoplasm"/>
    <property type="evidence" value="ECO:0007669"/>
    <property type="project" value="TreeGrafter"/>
</dbReference>
<dbReference type="CDD" id="cd00159">
    <property type="entry name" value="RhoGAP"/>
    <property type="match status" value="1"/>
</dbReference>
<dbReference type="PANTHER" id="PTHR45808">
    <property type="entry name" value="RHO GTPASE-ACTIVATING PROTEIN 68F"/>
    <property type="match status" value="1"/>
</dbReference>
<dbReference type="PROSITE" id="PS50238">
    <property type="entry name" value="RHOGAP"/>
    <property type="match status" value="1"/>
</dbReference>
<organism evidence="3 4">
    <name type="scientific">Botryobasidium botryosum (strain FD-172 SS1)</name>
    <dbReference type="NCBI Taxonomy" id="930990"/>
    <lineage>
        <taxon>Eukaryota</taxon>
        <taxon>Fungi</taxon>
        <taxon>Dikarya</taxon>
        <taxon>Basidiomycota</taxon>
        <taxon>Agaricomycotina</taxon>
        <taxon>Agaricomycetes</taxon>
        <taxon>Cantharellales</taxon>
        <taxon>Botryobasidiaceae</taxon>
        <taxon>Botryobasidium</taxon>
    </lineage>
</organism>
<dbReference type="GO" id="GO:0005096">
    <property type="term" value="F:GTPase activator activity"/>
    <property type="evidence" value="ECO:0007669"/>
    <property type="project" value="TreeGrafter"/>
</dbReference>
<dbReference type="InterPro" id="IPR036865">
    <property type="entry name" value="CRAL-TRIO_dom_sf"/>
</dbReference>
<dbReference type="Gene3D" id="1.10.555.10">
    <property type="entry name" value="Rho GTPase activation protein"/>
    <property type="match status" value="1"/>
</dbReference>
<dbReference type="Proteomes" id="UP000027195">
    <property type="component" value="Unassembled WGS sequence"/>
</dbReference>
<proteinExistence type="predicted"/>
<dbReference type="OrthoDB" id="19923at2759"/>
<dbReference type="InterPro" id="IPR000198">
    <property type="entry name" value="RhoGAP_dom"/>
</dbReference>
<dbReference type="FunCoup" id="A0A067MH86">
    <property type="interactions" value="369"/>
</dbReference>
<dbReference type="EMBL" id="KL198034">
    <property type="protein sequence ID" value="KDQ15148.1"/>
    <property type="molecule type" value="Genomic_DNA"/>
</dbReference>
<evidence type="ECO:0000313" key="3">
    <source>
        <dbReference type="EMBL" id="KDQ15148.1"/>
    </source>
</evidence>
<keyword evidence="4" id="KW-1185">Reference proteome</keyword>